<protein>
    <submittedName>
        <fullName evidence="11">Putative transcription factor TDA9</fullName>
    </submittedName>
</protein>
<dbReference type="SMART" id="SM00355">
    <property type="entry name" value="ZnF_C2H2"/>
    <property type="match status" value="2"/>
</dbReference>
<evidence type="ECO:0000256" key="9">
    <source>
        <dbReference type="SAM" id="Phobius"/>
    </source>
</evidence>
<comment type="subcellular location">
    <subcellularLocation>
        <location evidence="1">Nucleus</location>
    </subcellularLocation>
</comment>
<dbReference type="Proteomes" id="UP000054886">
    <property type="component" value="Unassembled WGS sequence"/>
</dbReference>
<feature type="region of interest" description="Disordered" evidence="8">
    <location>
        <begin position="1"/>
        <end position="26"/>
    </location>
</feature>
<sequence>MMSVGSVPVDNGANFAPIPKKSRTIKTDKPRPHLCPICTRGFVRLEHLKRHQRAHTNEKPFLCVFCGRCFARRDLVLRHQYKLHPTLVSKNNEGSLDNSRNNSVSPGSDNSSDALKAEAAINDNIIKVSGNRATILPTPSNPLAKTTAELRKAAKVAESTGSSKESTPSTKYAKKVNKKRKTKNKEAGSNGNSSSTSPLVSPSIFPQPLNLNQKKDNNLSVPASRNKRHASFSASSAFTYFPDNVSLNGNDQEHQRENIEDLGEGIPHLVGFSTPQLSAQELIRKVMQTGTMDFEPLDLPPSLFGDENGQQMLGMQNGDSDFGVSLFNSNGVTKSNNERVDFINGKKKANTVDNTSTTNYIGDLPSSSMNNSNMKHANSSASLAAALSSMFAIPNQSSTNLANSGPSHQILTDLVTMGSSFGGSNGFNKNLHNNTSELDLFNYKNWKNNSYHDIFEAPSASKQKKRATFTTNDVTEIDDQIDGQNFKSPQSIPDSNQRGNTNTTSPDEDWTTKFIKDSDLEKYFDMDADHFNDIGFFHSNINDANQNSIKSNLPSGIASSQNSSNETSAINSSSNLPRLGNSVASPINSLSNKSAVNTPPVNIEQPSVNKAKNVEFKEFRELFNSHIDNYGLPNHMSKRTFEEEDIGAALERSVSSLFTSRQVELFRKNVNAANLSLFSNPSSASSSLNGSPRNSSEPLQKKQKHIPPPLAFFTEKFREQIVTMNDLTQTMFPSVNVLNHYVNLYQKEFHPYFSFIHLPSFVPSTENYPFLLSVAMIGALYAFHSNHAMILCKVARHNIRVYLEQTVKNQKVTPLWLIQSLVLLTFVGIFSDDLNVARSMNTQLMTLIRLIKKTNLNMPLENYCKPPIASNHALDYQNNPATFAKYKAQYTTPEQLEKDFQYFILAQTRIRTCHVVLIISNLFTSLVGLECCFHSIDLNCGVPCYHESLFSCPSSNEWAGKLEKYNIVLDSKFSLIELSNGEAKYANCMMYLSNGSQYVYDNTKVSKKTLLSLLITIHEKIFIERNNIRHENGDNIPLNDAKWRMSSRPMISVMVKHWESMYIKNGGLLVPTDENIKIINRDPAMRLIVPLHSFALIRKCLDLTPVMKQIYMHNWVGMNETMQLICCDWESLRESTTYALNIIDFWVITMDGLRNQSIGGTPIFTITCIFSAVLIVAEYMKHLEDWSNDVSSDINSQPNLKVSDRILWFKIFKVLKKVEGHLSSRDVGSETYSQFLRTQANGALDIGSLDEAYIESATKPDREISETLEVIKNSRLSTRSLYFGVRILGDAPVWPIAILFALALQCRAIHMEKSADKTLLH</sequence>
<dbReference type="PROSITE" id="PS00028">
    <property type="entry name" value="ZINC_FINGER_C2H2_1"/>
    <property type="match status" value="2"/>
</dbReference>
<evidence type="ECO:0000313" key="11">
    <source>
        <dbReference type="EMBL" id="KTB03352.1"/>
    </source>
</evidence>
<dbReference type="GO" id="GO:0008270">
    <property type="term" value="F:zinc ion binding"/>
    <property type="evidence" value="ECO:0007669"/>
    <property type="project" value="UniProtKB-KW"/>
</dbReference>
<feature type="compositionally biased region" description="Polar residues" evidence="8">
    <location>
        <begin position="482"/>
        <end position="505"/>
    </location>
</feature>
<evidence type="ECO:0000256" key="3">
    <source>
        <dbReference type="ARBA" id="ARBA00022737"/>
    </source>
</evidence>
<dbReference type="InterPro" id="IPR013087">
    <property type="entry name" value="Znf_C2H2_type"/>
</dbReference>
<feature type="compositionally biased region" description="Low complexity" evidence="8">
    <location>
        <begin position="188"/>
        <end position="203"/>
    </location>
</feature>
<dbReference type="GO" id="GO:0000785">
    <property type="term" value="C:chromatin"/>
    <property type="evidence" value="ECO:0007669"/>
    <property type="project" value="TreeGrafter"/>
</dbReference>
<feature type="compositionally biased region" description="Low complexity" evidence="8">
    <location>
        <begin position="681"/>
        <end position="696"/>
    </location>
</feature>
<dbReference type="CDD" id="cd12148">
    <property type="entry name" value="fungal_TF_MHR"/>
    <property type="match status" value="1"/>
</dbReference>
<keyword evidence="3" id="KW-0677">Repeat</keyword>
<dbReference type="GO" id="GO:0005634">
    <property type="term" value="C:nucleus"/>
    <property type="evidence" value="ECO:0007669"/>
    <property type="project" value="UniProtKB-SubCell"/>
</dbReference>
<feature type="domain" description="C2H2-type" evidence="10">
    <location>
        <begin position="61"/>
        <end position="84"/>
    </location>
</feature>
<evidence type="ECO:0000256" key="5">
    <source>
        <dbReference type="ARBA" id="ARBA00022833"/>
    </source>
</evidence>
<feature type="compositionally biased region" description="Low complexity" evidence="8">
    <location>
        <begin position="562"/>
        <end position="575"/>
    </location>
</feature>
<keyword evidence="2" id="KW-0479">Metal-binding</keyword>
<comment type="caution">
    <text evidence="11">The sequence shown here is derived from an EMBL/GenBank/DDBJ whole genome shotgun (WGS) entry which is preliminary data.</text>
</comment>
<name>A0A0W0C7I3_CANGB</name>
<evidence type="ECO:0000256" key="1">
    <source>
        <dbReference type="ARBA" id="ARBA00004123"/>
    </source>
</evidence>
<dbReference type="GO" id="GO:0000981">
    <property type="term" value="F:DNA-binding transcription factor activity, RNA polymerase II-specific"/>
    <property type="evidence" value="ECO:0007669"/>
    <property type="project" value="InterPro"/>
</dbReference>
<keyword evidence="9" id="KW-0472">Membrane</keyword>
<feature type="region of interest" description="Disordered" evidence="8">
    <location>
        <begin position="89"/>
        <end position="113"/>
    </location>
</feature>
<keyword evidence="5" id="KW-0862">Zinc</keyword>
<keyword evidence="6" id="KW-0539">Nucleus</keyword>
<feature type="region of interest" description="Disordered" evidence="8">
    <location>
        <begin position="154"/>
        <end position="227"/>
    </location>
</feature>
<reference evidence="11 12" key="1">
    <citation type="submission" date="2015-10" db="EMBL/GenBank/DDBJ databases">
        <title>Draft genomes sequences of Candida glabrata isolates 1A, 1B, 2A, 2B, 3A and 3B.</title>
        <authorList>
            <person name="Haavelsrud O.E."/>
            <person name="Gaustad P."/>
        </authorList>
    </citation>
    <scope>NUCLEOTIDE SEQUENCE [LARGE SCALE GENOMIC DNA]</scope>
    <source>
        <strain evidence="11">910700640</strain>
    </source>
</reference>
<keyword evidence="4 7" id="KW-0863">Zinc-finger</keyword>
<dbReference type="InterPro" id="IPR007219">
    <property type="entry name" value="XnlR_reg_dom"/>
</dbReference>
<dbReference type="SUPFAM" id="SSF57667">
    <property type="entry name" value="beta-beta-alpha zinc fingers"/>
    <property type="match status" value="1"/>
</dbReference>
<evidence type="ECO:0000256" key="8">
    <source>
        <dbReference type="SAM" id="MobiDB-lite"/>
    </source>
</evidence>
<dbReference type="VEuPathDB" id="FungiDB:CAGL0H04213g"/>
<dbReference type="FunFam" id="3.30.160.60:FF:002058">
    <property type="entry name" value="YML081W-like protein"/>
    <property type="match status" value="1"/>
</dbReference>
<accession>A0A0W0C7I3</accession>
<dbReference type="InterPro" id="IPR051059">
    <property type="entry name" value="VerF-like"/>
</dbReference>
<evidence type="ECO:0000256" key="7">
    <source>
        <dbReference type="PROSITE-ProRule" id="PRU00042"/>
    </source>
</evidence>
<evidence type="ECO:0000256" key="2">
    <source>
        <dbReference type="ARBA" id="ARBA00022723"/>
    </source>
</evidence>
<dbReference type="PROSITE" id="PS50157">
    <property type="entry name" value="ZINC_FINGER_C2H2_2"/>
    <property type="match status" value="2"/>
</dbReference>
<feature type="region of interest" description="Disordered" evidence="8">
    <location>
        <begin position="552"/>
        <end position="578"/>
    </location>
</feature>
<keyword evidence="9" id="KW-0812">Transmembrane</keyword>
<feature type="compositionally biased region" description="Polar residues" evidence="8">
    <location>
        <begin position="552"/>
        <end position="561"/>
    </location>
</feature>
<feature type="domain" description="C2H2-type" evidence="10">
    <location>
        <begin position="33"/>
        <end position="60"/>
    </location>
</feature>
<dbReference type="VEuPathDB" id="FungiDB:B1J91_H04213g"/>
<feature type="region of interest" description="Disordered" evidence="8">
    <location>
        <begin position="459"/>
        <end position="510"/>
    </location>
</feature>
<dbReference type="Pfam" id="PF00096">
    <property type="entry name" value="zf-C2H2"/>
    <property type="match status" value="1"/>
</dbReference>
<dbReference type="PANTHER" id="PTHR40626">
    <property type="entry name" value="MIP31509P"/>
    <property type="match status" value="1"/>
</dbReference>
<dbReference type="VEuPathDB" id="FungiDB:GVI51_H04015"/>
<dbReference type="GO" id="GO:0000978">
    <property type="term" value="F:RNA polymerase II cis-regulatory region sequence-specific DNA binding"/>
    <property type="evidence" value="ECO:0007669"/>
    <property type="project" value="InterPro"/>
</dbReference>
<keyword evidence="9" id="KW-1133">Transmembrane helix</keyword>
<dbReference type="Gene3D" id="3.30.160.60">
    <property type="entry name" value="Classic Zinc Finger"/>
    <property type="match status" value="2"/>
</dbReference>
<feature type="region of interest" description="Disordered" evidence="8">
    <location>
        <begin position="681"/>
        <end position="704"/>
    </location>
</feature>
<gene>
    <name evidence="11" type="ORF">AO440_002072</name>
</gene>
<evidence type="ECO:0000259" key="10">
    <source>
        <dbReference type="PROSITE" id="PS50157"/>
    </source>
</evidence>
<dbReference type="GO" id="GO:0006351">
    <property type="term" value="P:DNA-templated transcription"/>
    <property type="evidence" value="ECO:0007669"/>
    <property type="project" value="InterPro"/>
</dbReference>
<dbReference type="Pfam" id="PF04082">
    <property type="entry name" value="Fungal_trans"/>
    <property type="match status" value="1"/>
</dbReference>
<evidence type="ECO:0000256" key="6">
    <source>
        <dbReference type="ARBA" id="ARBA00023242"/>
    </source>
</evidence>
<feature type="compositionally biased region" description="Polar residues" evidence="8">
    <location>
        <begin position="159"/>
        <end position="170"/>
    </location>
</feature>
<dbReference type="GO" id="GO:0019413">
    <property type="term" value="P:acetate biosynthetic process"/>
    <property type="evidence" value="ECO:0007669"/>
    <property type="project" value="EnsemblFungi"/>
</dbReference>
<evidence type="ECO:0000256" key="4">
    <source>
        <dbReference type="ARBA" id="ARBA00022771"/>
    </source>
</evidence>
<evidence type="ECO:0000313" key="12">
    <source>
        <dbReference type="Proteomes" id="UP000054886"/>
    </source>
</evidence>
<dbReference type="PANTHER" id="PTHR40626:SF13">
    <property type="entry name" value="RESPIRATION FACTOR 2-RELATED"/>
    <property type="match status" value="1"/>
</dbReference>
<proteinExistence type="predicted"/>
<dbReference type="InterPro" id="IPR036236">
    <property type="entry name" value="Znf_C2H2_sf"/>
</dbReference>
<dbReference type="FunFam" id="3.30.160.60:FF:000446">
    <property type="entry name" value="Zinc finger protein"/>
    <property type="match status" value="1"/>
</dbReference>
<dbReference type="EMBL" id="LLZZ01000120">
    <property type="protein sequence ID" value="KTB03352.1"/>
    <property type="molecule type" value="Genomic_DNA"/>
</dbReference>
<dbReference type="VEuPathDB" id="FungiDB:GWK60_H04015"/>
<feature type="transmembrane region" description="Helical" evidence="9">
    <location>
        <begin position="1281"/>
        <end position="1304"/>
    </location>
</feature>
<feature type="compositionally biased region" description="Basic residues" evidence="8">
    <location>
        <begin position="172"/>
        <end position="183"/>
    </location>
</feature>
<organism evidence="11 12">
    <name type="scientific">Candida glabrata</name>
    <name type="common">Yeast</name>
    <name type="synonym">Torulopsis glabrata</name>
    <dbReference type="NCBI Taxonomy" id="5478"/>
    <lineage>
        <taxon>Eukaryota</taxon>
        <taxon>Fungi</taxon>
        <taxon>Dikarya</taxon>
        <taxon>Ascomycota</taxon>
        <taxon>Saccharomycotina</taxon>
        <taxon>Saccharomycetes</taxon>
        <taxon>Saccharomycetales</taxon>
        <taxon>Saccharomycetaceae</taxon>
        <taxon>Nakaseomyces</taxon>
    </lineage>
</organism>